<dbReference type="InterPro" id="IPR014729">
    <property type="entry name" value="Rossmann-like_a/b/a_fold"/>
</dbReference>
<dbReference type="SMART" id="SM00836">
    <property type="entry name" value="DALR_1"/>
    <property type="match status" value="1"/>
</dbReference>
<dbReference type="Gene3D" id="1.10.730.10">
    <property type="entry name" value="Isoleucyl-tRNA Synthetase, Domain 1"/>
    <property type="match status" value="1"/>
</dbReference>
<evidence type="ECO:0000256" key="2">
    <source>
        <dbReference type="ARBA" id="ARBA00012837"/>
    </source>
</evidence>
<dbReference type="GO" id="GO:0004814">
    <property type="term" value="F:arginine-tRNA ligase activity"/>
    <property type="evidence" value="ECO:0007669"/>
    <property type="project" value="UniProtKB-EC"/>
</dbReference>
<dbReference type="Pfam" id="PF03485">
    <property type="entry name" value="Arg_tRNA_synt_N"/>
    <property type="match status" value="1"/>
</dbReference>
<dbReference type="GO" id="GO:0005737">
    <property type="term" value="C:cytoplasm"/>
    <property type="evidence" value="ECO:0007669"/>
    <property type="project" value="InterPro"/>
</dbReference>
<feature type="domain" description="DALR anticodon binding" evidence="11">
    <location>
        <begin position="497"/>
        <end position="621"/>
    </location>
</feature>
<evidence type="ECO:0000313" key="13">
    <source>
        <dbReference type="EMBL" id="PYE54845.1"/>
    </source>
</evidence>
<dbReference type="InterPro" id="IPR009080">
    <property type="entry name" value="tRNAsynth_Ia_anticodon-bd"/>
</dbReference>
<dbReference type="Pfam" id="PF00750">
    <property type="entry name" value="tRNA-synt_1d"/>
    <property type="match status" value="2"/>
</dbReference>
<dbReference type="SUPFAM" id="SSF52374">
    <property type="entry name" value="Nucleotidylyl transferase"/>
    <property type="match status" value="1"/>
</dbReference>
<evidence type="ECO:0000256" key="5">
    <source>
        <dbReference type="ARBA" id="ARBA00022741"/>
    </source>
</evidence>
<dbReference type="GO" id="GO:0005524">
    <property type="term" value="F:ATP binding"/>
    <property type="evidence" value="ECO:0007669"/>
    <property type="project" value="UniProtKB-KW"/>
</dbReference>
<dbReference type="EC" id="6.1.1.19" evidence="2"/>
<dbReference type="GO" id="GO:0006420">
    <property type="term" value="P:arginyl-tRNA aminoacylation"/>
    <property type="evidence" value="ECO:0007669"/>
    <property type="project" value="InterPro"/>
</dbReference>
<keyword evidence="5 10" id="KW-0547">Nucleotide-binding</keyword>
<evidence type="ECO:0000256" key="10">
    <source>
        <dbReference type="RuleBase" id="RU363038"/>
    </source>
</evidence>
<accession>A0A318S8J1</accession>
<evidence type="ECO:0000256" key="6">
    <source>
        <dbReference type="ARBA" id="ARBA00022840"/>
    </source>
</evidence>
<comment type="catalytic activity">
    <reaction evidence="9">
        <text>tRNA(Arg) + L-arginine + ATP = L-arginyl-tRNA(Arg) + AMP + diphosphate</text>
        <dbReference type="Rhea" id="RHEA:20301"/>
        <dbReference type="Rhea" id="RHEA-COMP:9658"/>
        <dbReference type="Rhea" id="RHEA-COMP:9673"/>
        <dbReference type="ChEBI" id="CHEBI:30616"/>
        <dbReference type="ChEBI" id="CHEBI:32682"/>
        <dbReference type="ChEBI" id="CHEBI:33019"/>
        <dbReference type="ChEBI" id="CHEBI:78442"/>
        <dbReference type="ChEBI" id="CHEBI:78513"/>
        <dbReference type="ChEBI" id="CHEBI:456215"/>
        <dbReference type="EC" id="6.1.1.19"/>
    </reaction>
</comment>
<evidence type="ECO:0000259" key="12">
    <source>
        <dbReference type="SMART" id="SM01016"/>
    </source>
</evidence>
<organism evidence="13 14">
    <name type="scientific">Deinococcus yavapaiensis KR-236</name>
    <dbReference type="NCBI Taxonomy" id="694435"/>
    <lineage>
        <taxon>Bacteria</taxon>
        <taxon>Thermotogati</taxon>
        <taxon>Deinococcota</taxon>
        <taxon>Deinococci</taxon>
        <taxon>Deinococcales</taxon>
        <taxon>Deinococcaceae</taxon>
        <taxon>Deinococcus</taxon>
    </lineage>
</organism>
<dbReference type="InterPro" id="IPR001412">
    <property type="entry name" value="aa-tRNA-synth_I_CS"/>
</dbReference>
<keyword evidence="8 10" id="KW-0030">Aminoacyl-tRNA synthetase</keyword>
<dbReference type="InterPro" id="IPR036695">
    <property type="entry name" value="Arg-tRNA-synth_N_sf"/>
</dbReference>
<dbReference type="EMBL" id="QJSX01000004">
    <property type="protein sequence ID" value="PYE54845.1"/>
    <property type="molecule type" value="Genomic_DNA"/>
</dbReference>
<evidence type="ECO:0000256" key="4">
    <source>
        <dbReference type="ARBA" id="ARBA00022598"/>
    </source>
</evidence>
<dbReference type="InterPro" id="IPR008909">
    <property type="entry name" value="DALR_anticod-bd"/>
</dbReference>
<keyword evidence="6 10" id="KW-0067">ATP-binding</keyword>
<evidence type="ECO:0000259" key="11">
    <source>
        <dbReference type="SMART" id="SM00836"/>
    </source>
</evidence>
<comment type="similarity">
    <text evidence="1 10">Belongs to the class-I aminoacyl-tRNA synthetase family.</text>
</comment>
<comment type="caution">
    <text evidence="13">The sequence shown here is derived from an EMBL/GenBank/DDBJ whole genome shotgun (WGS) entry which is preliminary data.</text>
</comment>
<evidence type="ECO:0000313" key="14">
    <source>
        <dbReference type="Proteomes" id="UP000248326"/>
    </source>
</evidence>
<evidence type="ECO:0000256" key="8">
    <source>
        <dbReference type="ARBA" id="ARBA00023146"/>
    </source>
</evidence>
<dbReference type="InterPro" id="IPR035684">
    <property type="entry name" value="ArgRS_core"/>
</dbReference>
<dbReference type="InterPro" id="IPR005148">
    <property type="entry name" value="Arg-tRNA-synth_N"/>
</dbReference>
<dbReference type="SMART" id="SM01016">
    <property type="entry name" value="Arg_tRNA_synt_N"/>
    <property type="match status" value="1"/>
</dbReference>
<evidence type="ECO:0000256" key="9">
    <source>
        <dbReference type="ARBA" id="ARBA00049339"/>
    </source>
</evidence>
<keyword evidence="7 10" id="KW-0648">Protein biosynthesis</keyword>
<dbReference type="Pfam" id="PF05746">
    <property type="entry name" value="DALR_1"/>
    <property type="match status" value="1"/>
</dbReference>
<feature type="domain" description="Arginyl tRNA synthetase N-terminal" evidence="12">
    <location>
        <begin position="9"/>
        <end position="92"/>
    </location>
</feature>
<dbReference type="PRINTS" id="PR01038">
    <property type="entry name" value="TRNASYNTHARG"/>
</dbReference>
<dbReference type="Gene3D" id="3.40.50.620">
    <property type="entry name" value="HUPs"/>
    <property type="match status" value="1"/>
</dbReference>
<dbReference type="PANTHER" id="PTHR11956:SF5">
    <property type="entry name" value="ARGININE--TRNA LIGASE, CYTOPLASMIC"/>
    <property type="match status" value="1"/>
</dbReference>
<dbReference type="PROSITE" id="PS00178">
    <property type="entry name" value="AA_TRNA_LIGASE_I"/>
    <property type="match status" value="1"/>
</dbReference>
<name>A0A318S8J1_9DEIO</name>
<dbReference type="SUPFAM" id="SSF47323">
    <property type="entry name" value="Anticodon-binding domain of a subclass of class I aminoacyl-tRNA synthetases"/>
    <property type="match status" value="1"/>
</dbReference>
<dbReference type="SUPFAM" id="SSF55190">
    <property type="entry name" value="Arginyl-tRNA synthetase (ArgRS), N-terminal 'additional' domain"/>
    <property type="match status" value="1"/>
</dbReference>
<proteinExistence type="inferred from homology"/>
<evidence type="ECO:0000256" key="1">
    <source>
        <dbReference type="ARBA" id="ARBA00005594"/>
    </source>
</evidence>
<keyword evidence="3" id="KW-0963">Cytoplasm</keyword>
<dbReference type="Proteomes" id="UP000248326">
    <property type="component" value="Unassembled WGS sequence"/>
</dbReference>
<dbReference type="AlphaFoldDB" id="A0A318S8J1"/>
<dbReference type="NCBIfam" id="NF002447">
    <property type="entry name" value="PRK01611.3-4"/>
    <property type="match status" value="1"/>
</dbReference>
<gene>
    <name evidence="13" type="ORF">DES52_104116</name>
</gene>
<evidence type="ECO:0000256" key="7">
    <source>
        <dbReference type="ARBA" id="ARBA00022917"/>
    </source>
</evidence>
<dbReference type="InterPro" id="IPR001278">
    <property type="entry name" value="Arg-tRNA-ligase"/>
</dbReference>
<sequence length="621" mass="67857">MLKSTVMTVNVKAALKSAVEEAGRALGATIEAVVQETPPDKPGDYGTPAAFLLAKALRQNPAQIAAKLAESVVLPLGVARAEAVGPYLNFFLDPGAFVQAVVQGEGRVDVKPGKVVVEHTAVNPNKELHVGHLRNVVLGDSMARVFKAAGHRVEVQNYIDDTGRQAAESLFARDHYYPNGWQDAFEAWRVNQPAWKARLDHWLGELYVRLNADPRKAELEPGIRDVMHKLEAGELRTEIEEMVKAQLQTCFALGAEYDLLTWESDIVGSGFLKRAMDLLKSSPYCSHPTEGKYAGAFVMDMSEFIPGLEDPTLVLVRSDGTATYTAKDIAQQFWKFGLFEGLKYKAFMEQPSGEMLYTSHPDGEPSGDFAHATEVINVIDDRQSHPQKIVKASLAVAEANEQSERSFHLAYGTVLLEGQAMSGRKGITLSVDEVLAEAQARAKAVLGDRELGDADEVARKVGIGALRFAMLKSEPTRQIDFRWDQALALTGDTAPYAQYAAVRASKIVQRASAAGLSSQRADFARLTTLELDLAKVVARAPEILEASVRQHSPHVVAQYALDLATAFNGWYNHKDEGGKNDTNVMASPEGLREARLALVERMHAALVETLGWLGIEVPSEM</sequence>
<dbReference type="PANTHER" id="PTHR11956">
    <property type="entry name" value="ARGINYL-TRNA SYNTHETASE"/>
    <property type="match status" value="1"/>
</dbReference>
<evidence type="ECO:0000256" key="3">
    <source>
        <dbReference type="ARBA" id="ARBA00022490"/>
    </source>
</evidence>
<keyword evidence="14" id="KW-1185">Reference proteome</keyword>
<protein>
    <recommendedName>
        <fullName evidence="2">arginine--tRNA ligase</fullName>
        <ecNumber evidence="2">6.1.1.19</ecNumber>
    </recommendedName>
</protein>
<keyword evidence="4 10" id="KW-0436">Ligase</keyword>
<reference evidence="13 14" key="1">
    <citation type="submission" date="2018-06" db="EMBL/GenBank/DDBJ databases">
        <title>Genomic Encyclopedia of Type Strains, Phase IV (KMG-IV): sequencing the most valuable type-strain genomes for metagenomic binning, comparative biology and taxonomic classification.</title>
        <authorList>
            <person name="Goeker M."/>
        </authorList>
    </citation>
    <scope>NUCLEOTIDE SEQUENCE [LARGE SCALE GENOMIC DNA]</scope>
    <source>
        <strain evidence="13 14">DSM 18048</strain>
    </source>
</reference>
<dbReference type="Gene3D" id="3.30.1360.70">
    <property type="entry name" value="Arginyl tRNA synthetase N-terminal domain"/>
    <property type="match status" value="1"/>
</dbReference>